<evidence type="ECO:0000313" key="2">
    <source>
        <dbReference type="Proteomes" id="UP000218160"/>
    </source>
</evidence>
<dbReference type="Proteomes" id="UP000218160">
    <property type="component" value="Chromosome 1"/>
</dbReference>
<organism evidence="1 2">
    <name type="scientific">Candidatus Enterovibrio altilux</name>
    <dbReference type="NCBI Taxonomy" id="1927128"/>
    <lineage>
        <taxon>Bacteria</taxon>
        <taxon>Pseudomonadati</taxon>
        <taxon>Pseudomonadota</taxon>
        <taxon>Gammaproteobacteria</taxon>
        <taxon>Vibrionales</taxon>
        <taxon>Vibrionaceae</taxon>
        <taxon>Enterovibrio</taxon>
    </lineage>
</organism>
<proteinExistence type="predicted"/>
<name>A0A291B9E6_9GAMM</name>
<keyword evidence="2" id="KW-1185">Reference proteome</keyword>
<dbReference type="AlphaFoldDB" id="A0A291B9E6"/>
<dbReference type="KEGG" id="elux:BTN50_1127"/>
<evidence type="ECO:0000313" key="1">
    <source>
        <dbReference type="EMBL" id="ATF09620.1"/>
    </source>
</evidence>
<sequence length="41" mass="4630">MINSLIMLLLVSCLVIKFVHKPEYLSAPSCLEGRLIIKFPV</sequence>
<reference evidence="2" key="1">
    <citation type="submission" date="2017-04" db="EMBL/GenBank/DDBJ databases">
        <title>Genome evolution of the luminous symbionts of deep sea anglerfish.</title>
        <authorList>
            <person name="Hendry T.A."/>
        </authorList>
    </citation>
    <scope>NUCLEOTIDE SEQUENCE [LARGE SCALE GENOMIC DNA]</scope>
</reference>
<accession>A0A291B9E6</accession>
<protein>
    <submittedName>
        <fullName evidence="1">Uncharacterized protein</fullName>
    </submittedName>
</protein>
<gene>
    <name evidence="1" type="ORF">BTN50_1127</name>
</gene>
<dbReference type="EMBL" id="CP020660">
    <property type="protein sequence ID" value="ATF09620.1"/>
    <property type="molecule type" value="Genomic_DNA"/>
</dbReference>